<feature type="domain" description="BTB" evidence="1">
    <location>
        <begin position="20"/>
        <end position="88"/>
    </location>
</feature>
<dbReference type="CDD" id="cd18186">
    <property type="entry name" value="BTB_POZ_ZBTB_KLHL-like"/>
    <property type="match status" value="1"/>
</dbReference>
<dbReference type="AlphaFoldDB" id="A0A067STT7"/>
<protein>
    <recommendedName>
        <fullName evidence="1">BTB domain-containing protein</fullName>
    </recommendedName>
</protein>
<evidence type="ECO:0000313" key="3">
    <source>
        <dbReference type="Proteomes" id="UP000027222"/>
    </source>
</evidence>
<dbReference type="OrthoDB" id="3217871at2759"/>
<name>A0A067STT7_GALM3</name>
<sequence>MPQEPNPIEIRSEKFWFQSGDVVLHVENTQFKVHREMLSLHSNVFKDTFSMPQNADRRHLEDAFVDGCPVVPLSDKASDVEVMLSIFYYNFQKHNWRELMHIGDLSTLLRLGKKYEIDHFTKEALRRLRVDHPTTLDAWDAHDFYLAYQEIAWDDSSFDVDMCVINLAYEHSLLSILPVAYLRFLQLNSLDSIVLEEIEVCSTGRLQCILGNARISNFIRNRLTEWCAHEVLTPGKDCSTLQTCAALRLTTVDPKKFWLWAGFDAADHYSFLQPLEKIRFSGFCPACTKAIQTRYDEVRAQLWEKLPTFFGLPEWEELKKKDFDM</sequence>
<dbReference type="SMART" id="SM00225">
    <property type="entry name" value="BTB"/>
    <property type="match status" value="1"/>
</dbReference>
<proteinExistence type="predicted"/>
<accession>A0A067STT7</accession>
<reference evidence="3" key="1">
    <citation type="journal article" date="2014" name="Proc. Natl. Acad. Sci. U.S.A.">
        <title>Extensive sampling of basidiomycete genomes demonstrates inadequacy of the white-rot/brown-rot paradigm for wood decay fungi.</title>
        <authorList>
            <person name="Riley R."/>
            <person name="Salamov A.A."/>
            <person name="Brown D.W."/>
            <person name="Nagy L.G."/>
            <person name="Floudas D."/>
            <person name="Held B.W."/>
            <person name="Levasseur A."/>
            <person name="Lombard V."/>
            <person name="Morin E."/>
            <person name="Otillar R."/>
            <person name="Lindquist E.A."/>
            <person name="Sun H."/>
            <person name="LaButti K.M."/>
            <person name="Schmutz J."/>
            <person name="Jabbour D."/>
            <person name="Luo H."/>
            <person name="Baker S.E."/>
            <person name="Pisabarro A.G."/>
            <person name="Walton J.D."/>
            <person name="Blanchette R.A."/>
            <person name="Henrissat B."/>
            <person name="Martin F."/>
            <person name="Cullen D."/>
            <person name="Hibbett D.S."/>
            <person name="Grigoriev I.V."/>
        </authorList>
    </citation>
    <scope>NUCLEOTIDE SEQUENCE [LARGE SCALE GENOMIC DNA]</scope>
    <source>
        <strain evidence="3">CBS 339.88</strain>
    </source>
</reference>
<organism evidence="2 3">
    <name type="scientific">Galerina marginata (strain CBS 339.88)</name>
    <dbReference type="NCBI Taxonomy" id="685588"/>
    <lineage>
        <taxon>Eukaryota</taxon>
        <taxon>Fungi</taxon>
        <taxon>Dikarya</taxon>
        <taxon>Basidiomycota</taxon>
        <taxon>Agaricomycotina</taxon>
        <taxon>Agaricomycetes</taxon>
        <taxon>Agaricomycetidae</taxon>
        <taxon>Agaricales</taxon>
        <taxon>Agaricineae</taxon>
        <taxon>Strophariaceae</taxon>
        <taxon>Galerina</taxon>
    </lineage>
</organism>
<dbReference type="Gene3D" id="3.30.710.10">
    <property type="entry name" value="Potassium Channel Kv1.1, Chain A"/>
    <property type="match status" value="1"/>
</dbReference>
<keyword evidence="3" id="KW-1185">Reference proteome</keyword>
<dbReference type="InterPro" id="IPR000210">
    <property type="entry name" value="BTB/POZ_dom"/>
</dbReference>
<dbReference type="EMBL" id="KL142398">
    <property type="protein sequence ID" value="KDR70183.1"/>
    <property type="molecule type" value="Genomic_DNA"/>
</dbReference>
<dbReference type="InterPro" id="IPR011333">
    <property type="entry name" value="SKP1/BTB/POZ_sf"/>
</dbReference>
<dbReference type="SUPFAM" id="SSF54695">
    <property type="entry name" value="POZ domain"/>
    <property type="match status" value="1"/>
</dbReference>
<evidence type="ECO:0000313" key="2">
    <source>
        <dbReference type="EMBL" id="KDR70183.1"/>
    </source>
</evidence>
<dbReference type="PROSITE" id="PS50097">
    <property type="entry name" value="BTB"/>
    <property type="match status" value="1"/>
</dbReference>
<dbReference type="Pfam" id="PF00651">
    <property type="entry name" value="BTB"/>
    <property type="match status" value="1"/>
</dbReference>
<dbReference type="Proteomes" id="UP000027222">
    <property type="component" value="Unassembled WGS sequence"/>
</dbReference>
<dbReference type="HOGENOM" id="CLU_033082_3_2_1"/>
<gene>
    <name evidence="2" type="ORF">GALMADRAFT_127833</name>
</gene>
<evidence type="ECO:0000259" key="1">
    <source>
        <dbReference type="PROSITE" id="PS50097"/>
    </source>
</evidence>